<dbReference type="STRING" id="314285.KT71_02392"/>
<dbReference type="Gene3D" id="3.10.450.50">
    <property type="match status" value="1"/>
</dbReference>
<dbReference type="RefSeq" id="WP_008292877.1">
    <property type="nucleotide sequence ID" value="NZ_CM002299.1"/>
</dbReference>
<reference evidence="2 3" key="2">
    <citation type="journal article" date="2009" name="PLoS ONE">
        <title>The photosynthetic apparatus and its regulation in the aerobic gammaproteobacterium Congregibacter litoralis gen. nov., sp. nov.</title>
        <authorList>
            <person name="Spring S."/>
            <person name="Lunsdorf H."/>
            <person name="Fuchs B.M."/>
            <person name="Tindall B.J."/>
        </authorList>
    </citation>
    <scope>NUCLEOTIDE SEQUENCE [LARGE SCALE GENOMIC DNA]</scope>
    <source>
        <strain evidence="2">KT71</strain>
    </source>
</reference>
<proteinExistence type="predicted"/>
<dbReference type="OrthoDB" id="7066724at2"/>
<dbReference type="AlphaFoldDB" id="A4A6Z0"/>
<protein>
    <submittedName>
        <fullName evidence="2">SnoaL-like domain protein</fullName>
    </submittedName>
</protein>
<feature type="domain" description="SnoaL-like" evidence="1">
    <location>
        <begin position="9"/>
        <end position="115"/>
    </location>
</feature>
<organism evidence="2 3">
    <name type="scientific">Congregibacter litoralis KT71</name>
    <dbReference type="NCBI Taxonomy" id="314285"/>
    <lineage>
        <taxon>Bacteria</taxon>
        <taxon>Pseudomonadati</taxon>
        <taxon>Pseudomonadota</taxon>
        <taxon>Gammaproteobacteria</taxon>
        <taxon>Cellvibrionales</taxon>
        <taxon>Halieaceae</taxon>
        <taxon>Congregibacter</taxon>
    </lineage>
</organism>
<keyword evidence="3" id="KW-1185">Reference proteome</keyword>
<dbReference type="Proteomes" id="UP000019205">
    <property type="component" value="Chromosome"/>
</dbReference>
<dbReference type="HOGENOM" id="CLU_1822098_0_0_6"/>
<name>A4A6Z0_9GAMM</name>
<dbReference type="InterPro" id="IPR037401">
    <property type="entry name" value="SnoaL-like"/>
</dbReference>
<dbReference type="EMBL" id="AAOA02000002">
    <property type="protein sequence ID" value="EAQ98059.1"/>
    <property type="molecule type" value="Genomic_DNA"/>
</dbReference>
<evidence type="ECO:0000313" key="2">
    <source>
        <dbReference type="EMBL" id="EAQ98059.1"/>
    </source>
</evidence>
<dbReference type="SUPFAM" id="SSF54427">
    <property type="entry name" value="NTF2-like"/>
    <property type="match status" value="1"/>
</dbReference>
<reference evidence="2 3" key="1">
    <citation type="journal article" date="2007" name="Proc. Natl. Acad. Sci. U.S.A.">
        <title>Characterization of a marine gammaproteobacterium capable of aerobic anoxygenic photosynthesis.</title>
        <authorList>
            <person name="Fuchs B.M."/>
            <person name="Spring S."/>
            <person name="Teeling H."/>
            <person name="Quast C."/>
            <person name="Wulf J."/>
            <person name="Schattenhofer M."/>
            <person name="Yan S."/>
            <person name="Ferriera S."/>
            <person name="Johnson J."/>
            <person name="Glockner F.O."/>
            <person name="Amann R."/>
        </authorList>
    </citation>
    <scope>NUCLEOTIDE SEQUENCE [LARGE SCALE GENOMIC DNA]</scope>
    <source>
        <strain evidence="2">KT71</strain>
    </source>
</reference>
<comment type="caution">
    <text evidence="2">The sequence shown here is derived from an EMBL/GenBank/DDBJ whole genome shotgun (WGS) entry which is preliminary data.</text>
</comment>
<evidence type="ECO:0000259" key="1">
    <source>
        <dbReference type="Pfam" id="PF12680"/>
    </source>
</evidence>
<sequence>MNNVDIFKAYFDAFEETYRDDDWNRITPYFASDMRYNNAEGETLTSGAAAIQYLRKAVDSLDRRFDNRAFEGEPEITGEGDTVTLVFAVRYTIDGTPDLVISGKEVATFREGKIQQLDDRFDDSSLAEFSSWMAQHADLLE</sequence>
<dbReference type="Pfam" id="PF12680">
    <property type="entry name" value="SnoaL_2"/>
    <property type="match status" value="1"/>
</dbReference>
<accession>A4A6Z0</accession>
<dbReference type="InterPro" id="IPR032710">
    <property type="entry name" value="NTF2-like_dom_sf"/>
</dbReference>
<gene>
    <name evidence="2" type="ORF">KT71_02392</name>
</gene>
<evidence type="ECO:0000313" key="3">
    <source>
        <dbReference type="Proteomes" id="UP000019205"/>
    </source>
</evidence>
<dbReference type="eggNOG" id="ENOG502ZIQ9">
    <property type="taxonomic scope" value="Bacteria"/>
</dbReference>